<dbReference type="EMBL" id="JAUJYN010000004">
    <property type="protein sequence ID" value="KAK1273136.1"/>
    <property type="molecule type" value="Genomic_DNA"/>
</dbReference>
<protein>
    <recommendedName>
        <fullName evidence="2">Bifunctional inhibitor/plant lipid transfer protein/seed storage helical domain-containing protein</fullName>
    </recommendedName>
</protein>
<dbReference type="InterPro" id="IPR016140">
    <property type="entry name" value="Bifunc_inhib/LTP/seed_store"/>
</dbReference>
<sequence>MVAPKPLASKSLSLPLLNLLCFSLVSSTYLPCKPNQCKPIRPTEPPPMYKYPPVYRACPRDPLKLGVCADLLGGLVNIGSGGGGGSCCALLKGLSGIEAAICLCKAIKANVLGINLDVTVSLSSVLNNCGGRIPAGFKCY</sequence>
<dbReference type="CDD" id="cd01958">
    <property type="entry name" value="HPS_like"/>
    <property type="match status" value="1"/>
</dbReference>
<evidence type="ECO:0000313" key="3">
    <source>
        <dbReference type="EMBL" id="KAK1273136.1"/>
    </source>
</evidence>
<feature type="chain" id="PRO_5043619945" description="Bifunctional inhibitor/plant lipid transfer protein/seed storage helical domain-containing protein" evidence="1">
    <location>
        <begin position="28"/>
        <end position="140"/>
    </location>
</feature>
<feature type="domain" description="Bifunctional inhibitor/plant lipid transfer protein/seed storage helical" evidence="2">
    <location>
        <begin position="58"/>
        <end position="139"/>
    </location>
</feature>
<keyword evidence="4" id="KW-1185">Reference proteome</keyword>
<name>A0AAV9B9Q0_ACOGR</name>
<dbReference type="PANTHER" id="PTHR31731">
    <property type="match status" value="1"/>
</dbReference>
<evidence type="ECO:0000259" key="2">
    <source>
        <dbReference type="SMART" id="SM00499"/>
    </source>
</evidence>
<accession>A0AAV9B9Q0</accession>
<reference evidence="3" key="2">
    <citation type="submission" date="2023-06" db="EMBL/GenBank/DDBJ databases">
        <authorList>
            <person name="Ma L."/>
            <person name="Liu K.-W."/>
            <person name="Li Z."/>
            <person name="Hsiao Y.-Y."/>
            <person name="Qi Y."/>
            <person name="Fu T."/>
            <person name="Tang G."/>
            <person name="Zhang D."/>
            <person name="Sun W.-H."/>
            <person name="Liu D.-K."/>
            <person name="Li Y."/>
            <person name="Chen G.-Z."/>
            <person name="Liu X.-D."/>
            <person name="Liao X.-Y."/>
            <person name="Jiang Y.-T."/>
            <person name="Yu X."/>
            <person name="Hao Y."/>
            <person name="Huang J."/>
            <person name="Zhao X.-W."/>
            <person name="Ke S."/>
            <person name="Chen Y.-Y."/>
            <person name="Wu W.-L."/>
            <person name="Hsu J.-L."/>
            <person name="Lin Y.-F."/>
            <person name="Huang M.-D."/>
            <person name="Li C.-Y."/>
            <person name="Huang L."/>
            <person name="Wang Z.-W."/>
            <person name="Zhao X."/>
            <person name="Zhong W.-Y."/>
            <person name="Peng D.-H."/>
            <person name="Ahmad S."/>
            <person name="Lan S."/>
            <person name="Zhang J.-S."/>
            <person name="Tsai W.-C."/>
            <person name="Van De Peer Y."/>
            <person name="Liu Z.-J."/>
        </authorList>
    </citation>
    <scope>NUCLEOTIDE SEQUENCE</scope>
    <source>
        <strain evidence="3">SCP</strain>
        <tissue evidence="3">Leaves</tissue>
    </source>
</reference>
<comment type="caution">
    <text evidence="3">The sequence shown here is derived from an EMBL/GenBank/DDBJ whole genome shotgun (WGS) entry which is preliminary data.</text>
</comment>
<dbReference type="AlphaFoldDB" id="A0AAV9B9Q0"/>
<dbReference type="SUPFAM" id="SSF47699">
    <property type="entry name" value="Bifunctional inhibitor/lipid-transfer protein/seed storage 2S albumin"/>
    <property type="match status" value="1"/>
</dbReference>
<evidence type="ECO:0000313" key="4">
    <source>
        <dbReference type="Proteomes" id="UP001179952"/>
    </source>
</evidence>
<dbReference type="InterPro" id="IPR027923">
    <property type="entry name" value="Hydrophob_seed_dom"/>
</dbReference>
<organism evidence="3 4">
    <name type="scientific">Acorus gramineus</name>
    <name type="common">Dwarf sweet flag</name>
    <dbReference type="NCBI Taxonomy" id="55184"/>
    <lineage>
        <taxon>Eukaryota</taxon>
        <taxon>Viridiplantae</taxon>
        <taxon>Streptophyta</taxon>
        <taxon>Embryophyta</taxon>
        <taxon>Tracheophyta</taxon>
        <taxon>Spermatophyta</taxon>
        <taxon>Magnoliopsida</taxon>
        <taxon>Liliopsida</taxon>
        <taxon>Acoraceae</taxon>
        <taxon>Acorus</taxon>
    </lineage>
</organism>
<dbReference type="SMART" id="SM00499">
    <property type="entry name" value="AAI"/>
    <property type="match status" value="1"/>
</dbReference>
<reference evidence="3" key="1">
    <citation type="journal article" date="2023" name="Nat. Commun.">
        <title>Diploid and tetraploid genomes of Acorus and the evolution of monocots.</title>
        <authorList>
            <person name="Ma L."/>
            <person name="Liu K.W."/>
            <person name="Li Z."/>
            <person name="Hsiao Y.Y."/>
            <person name="Qi Y."/>
            <person name="Fu T."/>
            <person name="Tang G.D."/>
            <person name="Zhang D."/>
            <person name="Sun W.H."/>
            <person name="Liu D.K."/>
            <person name="Li Y."/>
            <person name="Chen G.Z."/>
            <person name="Liu X.D."/>
            <person name="Liao X.Y."/>
            <person name="Jiang Y.T."/>
            <person name="Yu X."/>
            <person name="Hao Y."/>
            <person name="Huang J."/>
            <person name="Zhao X.W."/>
            <person name="Ke S."/>
            <person name="Chen Y.Y."/>
            <person name="Wu W.L."/>
            <person name="Hsu J.L."/>
            <person name="Lin Y.F."/>
            <person name="Huang M.D."/>
            <person name="Li C.Y."/>
            <person name="Huang L."/>
            <person name="Wang Z.W."/>
            <person name="Zhao X."/>
            <person name="Zhong W.Y."/>
            <person name="Peng D.H."/>
            <person name="Ahmad S."/>
            <person name="Lan S."/>
            <person name="Zhang J.S."/>
            <person name="Tsai W.C."/>
            <person name="Van de Peer Y."/>
            <person name="Liu Z.J."/>
        </authorList>
    </citation>
    <scope>NUCLEOTIDE SEQUENCE</scope>
    <source>
        <strain evidence="3">SCP</strain>
    </source>
</reference>
<dbReference type="Gene3D" id="1.10.110.10">
    <property type="entry name" value="Plant lipid-transfer and hydrophobic proteins"/>
    <property type="match status" value="1"/>
</dbReference>
<keyword evidence="1" id="KW-0732">Signal</keyword>
<dbReference type="Proteomes" id="UP001179952">
    <property type="component" value="Unassembled WGS sequence"/>
</dbReference>
<proteinExistence type="predicted"/>
<gene>
    <name evidence="3" type="ORF">QJS04_geneDACA012394</name>
</gene>
<dbReference type="Pfam" id="PF14547">
    <property type="entry name" value="Hydrophob_seed"/>
    <property type="match status" value="1"/>
</dbReference>
<evidence type="ECO:0000256" key="1">
    <source>
        <dbReference type="SAM" id="SignalP"/>
    </source>
</evidence>
<dbReference type="InterPro" id="IPR036312">
    <property type="entry name" value="Bifun_inhib/LTP/seed_sf"/>
</dbReference>
<dbReference type="InterPro" id="IPR051636">
    <property type="entry name" value="Plant_LTP/defense-related"/>
</dbReference>
<feature type="signal peptide" evidence="1">
    <location>
        <begin position="1"/>
        <end position="27"/>
    </location>
</feature>